<reference evidence="1 2" key="1">
    <citation type="journal article" date="2023" name="Plants (Basel)">
        <title>Bridging the Gap: Combining Genomics and Transcriptomics Approaches to Understand Stylosanthes scabra, an Orphan Legume from the Brazilian Caatinga.</title>
        <authorList>
            <person name="Ferreira-Neto J.R.C."/>
            <person name="da Silva M.D."/>
            <person name="Binneck E."/>
            <person name="de Melo N.F."/>
            <person name="da Silva R.H."/>
            <person name="de Melo A.L.T.M."/>
            <person name="Pandolfi V."/>
            <person name="Bustamante F.O."/>
            <person name="Brasileiro-Vidal A.C."/>
            <person name="Benko-Iseppon A.M."/>
        </authorList>
    </citation>
    <scope>NUCLEOTIDE SEQUENCE [LARGE SCALE GENOMIC DNA]</scope>
    <source>
        <tissue evidence="1">Leaves</tissue>
    </source>
</reference>
<accession>A0ABU6UB84</accession>
<organism evidence="1 2">
    <name type="scientific">Stylosanthes scabra</name>
    <dbReference type="NCBI Taxonomy" id="79078"/>
    <lineage>
        <taxon>Eukaryota</taxon>
        <taxon>Viridiplantae</taxon>
        <taxon>Streptophyta</taxon>
        <taxon>Embryophyta</taxon>
        <taxon>Tracheophyta</taxon>
        <taxon>Spermatophyta</taxon>
        <taxon>Magnoliopsida</taxon>
        <taxon>eudicotyledons</taxon>
        <taxon>Gunneridae</taxon>
        <taxon>Pentapetalae</taxon>
        <taxon>rosids</taxon>
        <taxon>fabids</taxon>
        <taxon>Fabales</taxon>
        <taxon>Fabaceae</taxon>
        <taxon>Papilionoideae</taxon>
        <taxon>50 kb inversion clade</taxon>
        <taxon>dalbergioids sensu lato</taxon>
        <taxon>Dalbergieae</taxon>
        <taxon>Pterocarpus clade</taxon>
        <taxon>Stylosanthes</taxon>
    </lineage>
</organism>
<evidence type="ECO:0000313" key="1">
    <source>
        <dbReference type="EMBL" id="MED6157715.1"/>
    </source>
</evidence>
<comment type="caution">
    <text evidence="1">The sequence shown here is derived from an EMBL/GenBank/DDBJ whole genome shotgun (WGS) entry which is preliminary data.</text>
</comment>
<gene>
    <name evidence="1" type="ORF">PIB30_025827</name>
</gene>
<dbReference type="EMBL" id="JASCZI010120924">
    <property type="protein sequence ID" value="MED6157715.1"/>
    <property type="molecule type" value="Genomic_DNA"/>
</dbReference>
<protein>
    <submittedName>
        <fullName evidence="1">Uncharacterized protein</fullName>
    </submittedName>
</protein>
<evidence type="ECO:0000313" key="2">
    <source>
        <dbReference type="Proteomes" id="UP001341840"/>
    </source>
</evidence>
<keyword evidence="2" id="KW-1185">Reference proteome</keyword>
<proteinExistence type="predicted"/>
<sequence>MEVVSMFQRPRSVALEYEKPGTYGTVLIYPLDRLVECGFAGRPLINDVIPTAGFRFRRGISSSDICSRCSLATENIPHCCFFCPKSLQGCSGSIQANSSLYCELFAIWKERGCAKCAAPNAGRASRGAVKMGQTRRTNSFIHLNGRAFVSKSGPFKIRA</sequence>
<name>A0ABU6UB84_9FABA</name>
<dbReference type="Proteomes" id="UP001341840">
    <property type="component" value="Unassembled WGS sequence"/>
</dbReference>